<organism evidence="2 3">
    <name type="scientific">Grimontia indica</name>
    <dbReference type="NCBI Taxonomy" id="1056512"/>
    <lineage>
        <taxon>Bacteria</taxon>
        <taxon>Pseudomonadati</taxon>
        <taxon>Pseudomonadota</taxon>
        <taxon>Gammaproteobacteria</taxon>
        <taxon>Vibrionales</taxon>
        <taxon>Vibrionaceae</taxon>
        <taxon>Grimontia</taxon>
    </lineage>
</organism>
<dbReference type="Gene3D" id="3.40.630.30">
    <property type="match status" value="1"/>
</dbReference>
<dbReference type="PROSITE" id="PS51186">
    <property type="entry name" value="GNAT"/>
    <property type="match status" value="1"/>
</dbReference>
<protein>
    <recommendedName>
        <fullName evidence="1">N-acetyltransferase domain-containing protein</fullName>
    </recommendedName>
</protein>
<comment type="caution">
    <text evidence="2">The sequence shown here is derived from an EMBL/GenBank/DDBJ whole genome shotgun (WGS) entry which is preliminary data.</text>
</comment>
<proteinExistence type="predicted"/>
<dbReference type="RefSeq" id="WP_002537759.1">
    <property type="nucleotide sequence ID" value="NZ_ANFM02000014.1"/>
</dbReference>
<evidence type="ECO:0000259" key="1">
    <source>
        <dbReference type="PROSITE" id="PS51186"/>
    </source>
</evidence>
<sequence length="258" mass="29624">MFKVDNEDFHTAGLVGKLGYISWDSDLFNKRIYSLSDVKIEPNLCLDTVIQDINDHFEFIEADLVITRVKQSDVAKINLLERLGFGFVELSYRPFKSLNNSEKVSIPKFSFRLVGKDEISLIAERSLGVFHHGRYHQDPRSDNALADERYKNWLLNAVEHENQSVLICELDGKSLAFFVIEDNGNKDCFLSLVAIFPEYQGKGLATPVWKGLFNYLELKGYSHFSTSISSHNDAVFNLYVKLGFKFPEPEMTLHKWVN</sequence>
<feature type="domain" description="N-acetyltransferase" evidence="1">
    <location>
        <begin position="117"/>
        <end position="258"/>
    </location>
</feature>
<name>R1IRK0_9GAMM</name>
<dbReference type="Pfam" id="PF00583">
    <property type="entry name" value="Acetyltransf_1"/>
    <property type="match status" value="1"/>
</dbReference>
<dbReference type="CDD" id="cd04301">
    <property type="entry name" value="NAT_SF"/>
    <property type="match status" value="1"/>
</dbReference>
<accession>R1IRK0</accession>
<dbReference type="AlphaFoldDB" id="R1IRK0"/>
<dbReference type="eggNOG" id="COG0456">
    <property type="taxonomic scope" value="Bacteria"/>
</dbReference>
<dbReference type="InterPro" id="IPR016181">
    <property type="entry name" value="Acyl_CoA_acyltransferase"/>
</dbReference>
<dbReference type="Proteomes" id="UP000011223">
    <property type="component" value="Unassembled WGS sequence"/>
</dbReference>
<keyword evidence="3" id="KW-1185">Reference proteome</keyword>
<reference evidence="2 3" key="1">
    <citation type="journal article" date="2014" name="PLoS ONE">
        <title>Grimontia indica AK16(T), sp. nov., Isolated from a Seawater Sample Reports the Presence of Pathogenic Genes Similar to Vibrio Genus.</title>
        <authorList>
            <person name="Singh A."/>
            <person name="Vaidya B."/>
            <person name="Khatri I."/>
            <person name="Srinivas T.N."/>
            <person name="Subramanian S."/>
            <person name="Korpole S."/>
            <person name="Pinnaka A.K."/>
        </authorList>
    </citation>
    <scope>NUCLEOTIDE SEQUENCE [LARGE SCALE GENOMIC DNA]</scope>
    <source>
        <strain evidence="2 3">AK16</strain>
    </source>
</reference>
<evidence type="ECO:0000313" key="3">
    <source>
        <dbReference type="Proteomes" id="UP000011223"/>
    </source>
</evidence>
<gene>
    <name evidence="2" type="ORF">D515_00682</name>
</gene>
<dbReference type="InterPro" id="IPR000182">
    <property type="entry name" value="GNAT_dom"/>
</dbReference>
<dbReference type="SUPFAM" id="SSF55729">
    <property type="entry name" value="Acyl-CoA N-acyltransferases (Nat)"/>
    <property type="match status" value="1"/>
</dbReference>
<dbReference type="EMBL" id="ANFM02000014">
    <property type="protein sequence ID" value="EOD80112.1"/>
    <property type="molecule type" value="Genomic_DNA"/>
</dbReference>
<dbReference type="GO" id="GO:0016747">
    <property type="term" value="F:acyltransferase activity, transferring groups other than amino-acyl groups"/>
    <property type="evidence" value="ECO:0007669"/>
    <property type="project" value="InterPro"/>
</dbReference>
<evidence type="ECO:0000313" key="2">
    <source>
        <dbReference type="EMBL" id="EOD80112.1"/>
    </source>
</evidence>